<proteinExistence type="predicted"/>
<feature type="chain" id="PRO_5005459881" evidence="1">
    <location>
        <begin position="26"/>
        <end position="155"/>
    </location>
</feature>
<feature type="signal peptide" evidence="1">
    <location>
        <begin position="1"/>
        <end position="25"/>
    </location>
</feature>
<dbReference type="OrthoDB" id="9924491at2"/>
<keyword evidence="1" id="KW-0732">Signal</keyword>
<evidence type="ECO:0000313" key="2">
    <source>
        <dbReference type="EMBL" id="AKT43621.1"/>
    </source>
</evidence>
<evidence type="ECO:0000313" key="3">
    <source>
        <dbReference type="Proteomes" id="UP000067626"/>
    </source>
</evidence>
<gene>
    <name evidence="2" type="ORF">CMC5_078560</name>
</gene>
<protein>
    <submittedName>
        <fullName evidence="2">Uncharacterized protein</fullName>
    </submittedName>
</protein>
<dbReference type="KEGG" id="ccro:CMC5_078560"/>
<dbReference type="Proteomes" id="UP000067626">
    <property type="component" value="Chromosome"/>
</dbReference>
<dbReference type="EMBL" id="CP012159">
    <property type="protein sequence ID" value="AKT43621.1"/>
    <property type="molecule type" value="Genomic_DNA"/>
</dbReference>
<accession>A0A0K1ERZ1</accession>
<dbReference type="AlphaFoldDB" id="A0A0K1ERZ1"/>
<sequence>MNLSKKLAILAIAAAPMTMSGTAAAHDLHGCGIHNHGAVISAIAGVALETAELMVLGDIQADQICLVNIADSLNGSLLELIGLRQVVAGHNVQIGALQSVLSEVLIIGSGGSAVSVAEILSENHISVHDVLSVKVAPQTLVLFYLPQAQAQGCGL</sequence>
<keyword evidence="3" id="KW-1185">Reference proteome</keyword>
<dbReference type="RefSeq" id="WP_050435060.1">
    <property type="nucleotide sequence ID" value="NZ_CP012159.1"/>
</dbReference>
<evidence type="ECO:0000256" key="1">
    <source>
        <dbReference type="SAM" id="SignalP"/>
    </source>
</evidence>
<organism evidence="2 3">
    <name type="scientific">Chondromyces crocatus</name>
    <dbReference type="NCBI Taxonomy" id="52"/>
    <lineage>
        <taxon>Bacteria</taxon>
        <taxon>Pseudomonadati</taxon>
        <taxon>Myxococcota</taxon>
        <taxon>Polyangia</taxon>
        <taxon>Polyangiales</taxon>
        <taxon>Polyangiaceae</taxon>
        <taxon>Chondromyces</taxon>
    </lineage>
</organism>
<reference evidence="2 3" key="1">
    <citation type="submission" date="2015-07" db="EMBL/GenBank/DDBJ databases">
        <title>Genome analysis of myxobacterium Chondromyces crocatus Cm c5 reveals a high potential for natural compound synthesis and the genetic basis for the loss of fruiting body formation.</title>
        <authorList>
            <person name="Zaburannyi N."/>
            <person name="Bunk B."/>
            <person name="Maier J."/>
            <person name="Overmann J."/>
            <person name="Mueller R."/>
        </authorList>
    </citation>
    <scope>NUCLEOTIDE SEQUENCE [LARGE SCALE GENOMIC DNA]</scope>
    <source>
        <strain evidence="2 3">Cm c5</strain>
    </source>
</reference>
<name>A0A0K1ERZ1_CHOCO</name>